<dbReference type="GO" id="GO:0016301">
    <property type="term" value="F:kinase activity"/>
    <property type="evidence" value="ECO:0007669"/>
    <property type="project" value="UniProtKB-KW"/>
</dbReference>
<gene>
    <name evidence="6" type="ORF">ANBU17_10890</name>
</gene>
<reference evidence="6" key="1">
    <citation type="submission" date="2020-06" db="EMBL/GenBank/DDBJ databases">
        <title>Characterization of fructooligosaccharide metabolism and fructooligosaccharide-degrading enzymes in human commensal butyrate producers.</title>
        <authorList>
            <person name="Tanno H."/>
            <person name="Fujii T."/>
            <person name="Hirano K."/>
            <person name="Maeno S."/>
            <person name="Tonozuka T."/>
            <person name="Sakamoto M."/>
            <person name="Ohkuma M."/>
            <person name="Tochio T."/>
            <person name="Endo A."/>
        </authorList>
    </citation>
    <scope>NUCLEOTIDE SEQUENCE</scope>
    <source>
        <strain evidence="6">JCM 17466</strain>
    </source>
</reference>
<evidence type="ECO:0000259" key="5">
    <source>
        <dbReference type="Pfam" id="PF02782"/>
    </source>
</evidence>
<name>A0A916VD60_9FIRM</name>
<dbReference type="PANTHER" id="PTHR43095:SF5">
    <property type="entry name" value="XYLULOSE KINASE"/>
    <property type="match status" value="1"/>
</dbReference>
<dbReference type="Gene3D" id="3.30.420.40">
    <property type="match status" value="2"/>
</dbReference>
<dbReference type="SUPFAM" id="SSF53067">
    <property type="entry name" value="Actin-like ATPase domain"/>
    <property type="match status" value="2"/>
</dbReference>
<feature type="domain" description="Carbohydrate kinase FGGY N-terminal" evidence="4">
    <location>
        <begin position="2"/>
        <end position="242"/>
    </location>
</feature>
<feature type="domain" description="Carbohydrate kinase FGGY C-terminal" evidence="5">
    <location>
        <begin position="254"/>
        <end position="437"/>
    </location>
</feature>
<comment type="similarity">
    <text evidence="1">Belongs to the FGGY kinase family.</text>
</comment>
<evidence type="ECO:0000259" key="4">
    <source>
        <dbReference type="Pfam" id="PF00370"/>
    </source>
</evidence>
<dbReference type="InterPro" id="IPR043129">
    <property type="entry name" value="ATPase_NBD"/>
</dbReference>
<dbReference type="GO" id="GO:0005975">
    <property type="term" value="P:carbohydrate metabolic process"/>
    <property type="evidence" value="ECO:0007669"/>
    <property type="project" value="InterPro"/>
</dbReference>
<evidence type="ECO:0000256" key="1">
    <source>
        <dbReference type="ARBA" id="ARBA00009156"/>
    </source>
</evidence>
<dbReference type="Pfam" id="PF00370">
    <property type="entry name" value="FGGY_N"/>
    <property type="match status" value="1"/>
</dbReference>
<dbReference type="Pfam" id="PF02782">
    <property type="entry name" value="FGGY_C"/>
    <property type="match status" value="1"/>
</dbReference>
<dbReference type="InterPro" id="IPR000577">
    <property type="entry name" value="Carb_kinase_FGGY"/>
</dbReference>
<keyword evidence="2" id="KW-0808">Transferase</keyword>
<protein>
    <submittedName>
        <fullName evidence="6">Xylulokinase</fullName>
    </submittedName>
</protein>
<evidence type="ECO:0000256" key="2">
    <source>
        <dbReference type="ARBA" id="ARBA00022679"/>
    </source>
</evidence>
<dbReference type="InterPro" id="IPR018484">
    <property type="entry name" value="FGGY_N"/>
</dbReference>
<evidence type="ECO:0000256" key="3">
    <source>
        <dbReference type="ARBA" id="ARBA00022777"/>
    </source>
</evidence>
<dbReference type="AlphaFoldDB" id="A0A916VD60"/>
<organism evidence="6 7">
    <name type="scientific">Anaerostipes butyraticus</name>
    <dbReference type="NCBI Taxonomy" id="645466"/>
    <lineage>
        <taxon>Bacteria</taxon>
        <taxon>Bacillati</taxon>
        <taxon>Bacillota</taxon>
        <taxon>Clostridia</taxon>
        <taxon>Lachnospirales</taxon>
        <taxon>Lachnospiraceae</taxon>
        <taxon>Anaerostipes</taxon>
    </lineage>
</organism>
<dbReference type="RefSeq" id="WP_201310464.1">
    <property type="nucleotide sequence ID" value="NZ_BLYI01000027.1"/>
</dbReference>
<dbReference type="EMBL" id="BLYI01000027">
    <property type="protein sequence ID" value="GFO84742.1"/>
    <property type="molecule type" value="Genomic_DNA"/>
</dbReference>
<keyword evidence="3" id="KW-0418">Kinase</keyword>
<accession>A0A916VD60</accession>
<dbReference type="PIRSF" id="PIRSF000538">
    <property type="entry name" value="GlpK"/>
    <property type="match status" value="1"/>
</dbReference>
<proteinExistence type="inferred from homology"/>
<dbReference type="PANTHER" id="PTHR43095">
    <property type="entry name" value="SUGAR KINASE"/>
    <property type="match status" value="1"/>
</dbReference>
<keyword evidence="7" id="KW-1185">Reference proteome</keyword>
<dbReference type="InterPro" id="IPR050406">
    <property type="entry name" value="FGGY_Carb_Kinase"/>
</dbReference>
<dbReference type="InterPro" id="IPR018485">
    <property type="entry name" value="FGGY_C"/>
</dbReference>
<dbReference type="CDD" id="cd07808">
    <property type="entry name" value="ASKHA_NBD_FGGY_EcXK-like"/>
    <property type="match status" value="1"/>
</dbReference>
<evidence type="ECO:0000313" key="6">
    <source>
        <dbReference type="EMBL" id="GFO84742.1"/>
    </source>
</evidence>
<dbReference type="Proteomes" id="UP000613208">
    <property type="component" value="Unassembled WGS sequence"/>
</dbReference>
<sequence length="482" mass="54776">MYYLGFDIGTSALKTILMDEYQEILYDSAQNYQYDEPEEGYKEMNPEIWFQAVYSELKHVTARFREQKIAAVGVTGQMHTTVFLDKWGRVIRPAIMWNDTRTKDEIDDLKKKLAEHQETRYISKIISTGSPAVNVLWIKENEPEHFKKTVRIMTAYDYIVYRLTGRCSCDYCGASTSSFYDIQTKRWSETMLRYTGIKKEMLGEIHRSCDVIGMIHPELCAKLKISYPVKVIAGTGDNPATAAAMGILDQKEPVISLGTSGVVIYPKKDGDFDGKGKNVLFCAKGNEMINICQGVVQAAGGAHKWWIEQILSADQMGIDQDRMEVLGDNQVLFYPHIAGDKTLYSDAGLRGAFLNLGSYTRREHMTQAVLEGVAYAVREVLETMGMKETPEKMRVSGGGSRSPVWMEIMANVLRTQIEVHETKESPGYGICLLAAMADTGMKKRKTESEEKNIYMPDTETIKKYEKTYRKYQRIHDAVMEIR</sequence>
<evidence type="ECO:0000313" key="7">
    <source>
        <dbReference type="Proteomes" id="UP000613208"/>
    </source>
</evidence>
<comment type="caution">
    <text evidence="6">The sequence shown here is derived from an EMBL/GenBank/DDBJ whole genome shotgun (WGS) entry which is preliminary data.</text>
</comment>